<name>A0A212CAB3_CEREH</name>
<reference evidence="7 8" key="1">
    <citation type="journal article" date="2018" name="Mol. Genet. Genomics">
        <title>The red deer Cervus elaphus genome CerEla1.0: sequencing, annotating, genes, and chromosomes.</title>
        <authorList>
            <person name="Bana N.A."/>
            <person name="Nyiri A."/>
            <person name="Nagy J."/>
            <person name="Frank K."/>
            <person name="Nagy T."/>
            <person name="Steger V."/>
            <person name="Schiller M."/>
            <person name="Lakatos P."/>
            <person name="Sugar L."/>
            <person name="Horn P."/>
            <person name="Barta E."/>
            <person name="Orosz L."/>
        </authorList>
    </citation>
    <scope>NUCLEOTIDE SEQUENCE [LARGE SCALE GENOMIC DNA]</scope>
    <source>
        <strain evidence="7">Hungarian</strain>
    </source>
</reference>
<keyword evidence="5" id="KW-1015">Disulfide bond</keyword>
<evidence type="ECO:0000256" key="3">
    <source>
        <dbReference type="ARBA" id="ARBA00022525"/>
    </source>
</evidence>
<protein>
    <recommendedName>
        <fullName evidence="6">Lipid-binding serum glycoprotein N-terminal domain-containing protein</fullName>
    </recommendedName>
</protein>
<evidence type="ECO:0000256" key="1">
    <source>
        <dbReference type="ARBA" id="ARBA00004613"/>
    </source>
</evidence>
<dbReference type="OrthoDB" id="9838142at2759"/>
<dbReference type="AlphaFoldDB" id="A0A212CAB3"/>
<dbReference type="GO" id="GO:0001530">
    <property type="term" value="F:lipopolysaccharide binding"/>
    <property type="evidence" value="ECO:0007669"/>
    <property type="project" value="TreeGrafter"/>
</dbReference>
<evidence type="ECO:0000256" key="2">
    <source>
        <dbReference type="ARBA" id="ARBA00009020"/>
    </source>
</evidence>
<accession>A0A212CAB3</accession>
<dbReference type="InterPro" id="IPR017943">
    <property type="entry name" value="Bactericidal_perm-incr_a/b_dom"/>
</dbReference>
<dbReference type="PANTHER" id="PTHR47145:SF1">
    <property type="entry name" value="BPI FOLD-CONTAINING FAMILY A MEMBER 2"/>
    <property type="match status" value="1"/>
</dbReference>
<keyword evidence="8" id="KW-1185">Reference proteome</keyword>
<organism evidence="7 8">
    <name type="scientific">Cervus elaphus hippelaphus</name>
    <name type="common">European red deer</name>
    <dbReference type="NCBI Taxonomy" id="46360"/>
    <lineage>
        <taxon>Eukaryota</taxon>
        <taxon>Metazoa</taxon>
        <taxon>Chordata</taxon>
        <taxon>Craniata</taxon>
        <taxon>Vertebrata</taxon>
        <taxon>Euteleostomi</taxon>
        <taxon>Mammalia</taxon>
        <taxon>Eutheria</taxon>
        <taxon>Laurasiatheria</taxon>
        <taxon>Artiodactyla</taxon>
        <taxon>Ruminantia</taxon>
        <taxon>Pecora</taxon>
        <taxon>Cervidae</taxon>
        <taxon>Cervinae</taxon>
        <taxon>Cervus</taxon>
    </lineage>
</organism>
<sequence>MTVQVSGQEVPAFKTCSLVCGLLVGTSASPLGNLGRDVLRKLKSGLEKGLDTFDSTLEKEFQEKIQEAKNLLEQLISGIFQVVNRLIGVRISKLHILDVTFKVAPDGKGFNVRIPITAEVNVTLVRISKLHILDVTFKVAPDGKGFNVRIPITAEVNPVLGEIVDLVLNLVLQCSVSVKTDEGTGVSEVVVEECRSDQHSISLTVHTSQQSDLSLLGFHCSRILRVCPLVRSLLESLDADYVKNCVGK</sequence>
<feature type="non-terminal residue" evidence="7">
    <location>
        <position position="248"/>
    </location>
</feature>
<gene>
    <name evidence="7" type="ORF">Celaphus_00007885</name>
</gene>
<dbReference type="PANTHER" id="PTHR47145">
    <property type="entry name" value="BPI FOLD-CONTAINING FAMILY A MEMBER 2"/>
    <property type="match status" value="1"/>
</dbReference>
<evidence type="ECO:0000313" key="8">
    <source>
        <dbReference type="Proteomes" id="UP000242450"/>
    </source>
</evidence>
<dbReference type="GO" id="GO:0070062">
    <property type="term" value="C:extracellular exosome"/>
    <property type="evidence" value="ECO:0007669"/>
    <property type="project" value="TreeGrafter"/>
</dbReference>
<dbReference type="SUPFAM" id="SSF55394">
    <property type="entry name" value="Bactericidal permeability-increasing protein, BPI"/>
    <property type="match status" value="1"/>
</dbReference>
<keyword evidence="4" id="KW-0732">Signal</keyword>
<feature type="domain" description="Lipid-binding serum glycoprotein N-terminal" evidence="6">
    <location>
        <begin position="120"/>
        <end position="236"/>
    </location>
</feature>
<comment type="subcellular location">
    <subcellularLocation>
        <location evidence="1">Secreted</location>
    </subcellularLocation>
</comment>
<dbReference type="InterPro" id="IPR017942">
    <property type="entry name" value="Lipid-bd_serum_glycop_N"/>
</dbReference>
<comment type="caution">
    <text evidence="7">The sequence shown here is derived from an EMBL/GenBank/DDBJ whole genome shotgun (WGS) entry which is preliminary data.</text>
</comment>
<dbReference type="EMBL" id="MKHE01000023">
    <property type="protein sequence ID" value="OWK02926.1"/>
    <property type="molecule type" value="Genomic_DNA"/>
</dbReference>
<evidence type="ECO:0000256" key="5">
    <source>
        <dbReference type="ARBA" id="ARBA00023157"/>
    </source>
</evidence>
<dbReference type="GO" id="GO:0030141">
    <property type="term" value="C:secretory granule"/>
    <property type="evidence" value="ECO:0007669"/>
    <property type="project" value="TreeGrafter"/>
</dbReference>
<evidence type="ECO:0000256" key="4">
    <source>
        <dbReference type="ARBA" id="ARBA00022729"/>
    </source>
</evidence>
<evidence type="ECO:0000259" key="6">
    <source>
        <dbReference type="Pfam" id="PF01273"/>
    </source>
</evidence>
<dbReference type="Pfam" id="PF01273">
    <property type="entry name" value="LBP_BPI_CETP"/>
    <property type="match status" value="1"/>
</dbReference>
<dbReference type="InterPro" id="IPR052507">
    <property type="entry name" value="BPI_fold-antibacterial"/>
</dbReference>
<evidence type="ECO:0000313" key="7">
    <source>
        <dbReference type="EMBL" id="OWK02926.1"/>
    </source>
</evidence>
<dbReference type="Gene3D" id="3.15.10.10">
    <property type="entry name" value="Bactericidal permeability-increasing protein, domain 1"/>
    <property type="match status" value="2"/>
</dbReference>
<comment type="similarity">
    <text evidence="2">Belongs to the BPI/LBP/Plunc superfamily. Plunc family.</text>
</comment>
<keyword evidence="3" id="KW-0964">Secreted</keyword>
<dbReference type="Proteomes" id="UP000242450">
    <property type="component" value="Chromosome 23"/>
</dbReference>
<proteinExistence type="inferred from homology"/>